<accession>A0A6C2CXR5</accession>
<keyword evidence="2" id="KW-0472">Membrane</keyword>
<dbReference type="Gene3D" id="2.30.30.830">
    <property type="match status" value="1"/>
</dbReference>
<dbReference type="OrthoDB" id="9182430at2"/>
<evidence type="ECO:0000313" key="3">
    <source>
        <dbReference type="EMBL" id="TYC58384.1"/>
    </source>
</evidence>
<feature type="region of interest" description="Disordered" evidence="1">
    <location>
        <begin position="117"/>
        <end position="180"/>
    </location>
</feature>
<evidence type="ECO:0000313" key="4">
    <source>
        <dbReference type="Proteomes" id="UP000389128"/>
    </source>
</evidence>
<dbReference type="Proteomes" id="UP000389128">
    <property type="component" value="Unassembled WGS sequence"/>
</dbReference>
<evidence type="ECO:0000256" key="1">
    <source>
        <dbReference type="SAM" id="MobiDB-lite"/>
    </source>
</evidence>
<organism evidence="3 4">
    <name type="scientific">Zoogloea oleivorans</name>
    <dbReference type="NCBI Taxonomy" id="1552750"/>
    <lineage>
        <taxon>Bacteria</taxon>
        <taxon>Pseudomonadati</taxon>
        <taxon>Pseudomonadota</taxon>
        <taxon>Betaproteobacteria</taxon>
        <taxon>Rhodocyclales</taxon>
        <taxon>Zoogloeaceae</taxon>
        <taxon>Zoogloea</taxon>
    </lineage>
</organism>
<feature type="transmembrane region" description="Helical" evidence="2">
    <location>
        <begin position="12"/>
        <end position="36"/>
    </location>
</feature>
<name>A0A6C2CXR5_9RHOO</name>
<dbReference type="AlphaFoldDB" id="A0A6C2CXR5"/>
<feature type="compositionally biased region" description="Low complexity" evidence="1">
    <location>
        <begin position="168"/>
        <end position="180"/>
    </location>
</feature>
<keyword evidence="4" id="KW-1185">Reference proteome</keyword>
<gene>
    <name evidence="3" type="ORF">ETQ85_10895</name>
</gene>
<evidence type="ECO:0008006" key="5">
    <source>
        <dbReference type="Google" id="ProtNLM"/>
    </source>
</evidence>
<proteinExistence type="predicted"/>
<dbReference type="EMBL" id="SDKK01000009">
    <property type="protein sequence ID" value="TYC58384.1"/>
    <property type="molecule type" value="Genomic_DNA"/>
</dbReference>
<reference evidence="3 4" key="1">
    <citation type="submission" date="2019-01" db="EMBL/GenBank/DDBJ databases">
        <title>Zoogloea oleivorans genome sequencing and assembly.</title>
        <authorList>
            <person name="Tancsics A."/>
            <person name="Farkas M."/>
            <person name="Kriszt B."/>
            <person name="Maroti G."/>
            <person name="Horvath B."/>
        </authorList>
    </citation>
    <scope>NUCLEOTIDE SEQUENCE [LARGE SCALE GENOMIC DNA]</scope>
    <source>
        <strain evidence="3 4">Buc</strain>
    </source>
</reference>
<evidence type="ECO:0000256" key="2">
    <source>
        <dbReference type="SAM" id="Phobius"/>
    </source>
</evidence>
<protein>
    <recommendedName>
        <fullName evidence="5">Type II secretion system protein GspC N-terminal domain-containing protein</fullName>
    </recommendedName>
</protein>
<keyword evidence="2" id="KW-0812">Transmembrane</keyword>
<sequence>MNGFDFKRLQKILLSLGVLVVSVLWIGEEMGLLLVVNPSTPQFIERPQADPPLGLVLQGVIIGNDSAPGVAILAETGKRPVLVPEGASFSEDILVDRVLADRVILLQRSTSTPIVLPLAPMAGGETPTPPMTTSRNALSAQRDEPPLPLNRIPAPADASGPSPGPGLSGPALPGPVAATR</sequence>
<keyword evidence="2" id="KW-1133">Transmembrane helix</keyword>
<comment type="caution">
    <text evidence="3">The sequence shown here is derived from an EMBL/GenBank/DDBJ whole genome shotgun (WGS) entry which is preliminary data.</text>
</comment>
<dbReference type="RefSeq" id="WP_148579084.1">
    <property type="nucleotide sequence ID" value="NZ_SDKK01000009.1"/>
</dbReference>